<protein>
    <submittedName>
        <fullName evidence="1">Uncharacterized protein</fullName>
    </submittedName>
</protein>
<dbReference type="Pfam" id="PF05380">
    <property type="entry name" value="Peptidase_A17"/>
    <property type="match status" value="1"/>
</dbReference>
<dbReference type="PANTHER" id="PTHR47331">
    <property type="entry name" value="PHD-TYPE DOMAIN-CONTAINING PROTEIN"/>
    <property type="match status" value="1"/>
</dbReference>
<organism evidence="1 2">
    <name type="scientific">Exocentrus adspersus</name>
    <dbReference type="NCBI Taxonomy" id="1586481"/>
    <lineage>
        <taxon>Eukaryota</taxon>
        <taxon>Metazoa</taxon>
        <taxon>Ecdysozoa</taxon>
        <taxon>Arthropoda</taxon>
        <taxon>Hexapoda</taxon>
        <taxon>Insecta</taxon>
        <taxon>Pterygota</taxon>
        <taxon>Neoptera</taxon>
        <taxon>Endopterygota</taxon>
        <taxon>Coleoptera</taxon>
        <taxon>Polyphaga</taxon>
        <taxon>Cucujiformia</taxon>
        <taxon>Chrysomeloidea</taxon>
        <taxon>Cerambycidae</taxon>
        <taxon>Lamiinae</taxon>
        <taxon>Acanthocinini</taxon>
        <taxon>Exocentrus</taxon>
    </lineage>
</organism>
<name>A0AAV8VMH7_9CUCU</name>
<feature type="non-terminal residue" evidence="1">
    <location>
        <position position="1"/>
    </location>
</feature>
<keyword evidence="2" id="KW-1185">Reference proteome</keyword>
<sequence length="456" mass="52974">TYVNCNLAHNRLQHLLKKLETQNLYEEYEKVFLGWRDEGIIENVDKKFGNPLHYLPHRPVIKENSTTRVRSVFDAGAREKGNLSLNQCLEKGVNLIEKIPNILIRFREYRIGVVSDIRKAFLQIAVHEDDRNFISGSFWILFLLGATIEHHLTQYQKNLECSSYIKYTTETVSNLSKTFYVDNCVTSVDSEENLKSFIQESIQIMEEAKFDLRGWIRAGSLDANDSLHVFCDASSKAYACVIYLRIEYDQHIYLYLLASKSRVAPKKAITGSAKEKEHQIRIRTNSRIAAQKENLNVISGATLLLYYHGFAEVKNGEHSFGIVSEIRTLTSSPTTSWRHVPGVMNPADLPSRGCSAKILLESRWWEGPSWLRQEKELWPQEEGSYNEEEINKERKKKIETMINRDYQSDFHLDYFAKYNKIIRMMAWIFRVFHNAKKENMNFKNSGPLSVEEIDHA</sequence>
<dbReference type="PANTHER" id="PTHR47331:SF1">
    <property type="entry name" value="GAG-LIKE PROTEIN"/>
    <property type="match status" value="1"/>
</dbReference>
<dbReference type="EMBL" id="JANEYG010000053">
    <property type="protein sequence ID" value="KAJ8915483.1"/>
    <property type="molecule type" value="Genomic_DNA"/>
</dbReference>
<gene>
    <name evidence="1" type="ORF">NQ315_003246</name>
</gene>
<dbReference type="AlphaFoldDB" id="A0AAV8VMH7"/>
<dbReference type="InterPro" id="IPR043502">
    <property type="entry name" value="DNA/RNA_pol_sf"/>
</dbReference>
<dbReference type="SUPFAM" id="SSF56672">
    <property type="entry name" value="DNA/RNA polymerases"/>
    <property type="match status" value="1"/>
</dbReference>
<proteinExistence type="predicted"/>
<evidence type="ECO:0000313" key="2">
    <source>
        <dbReference type="Proteomes" id="UP001159042"/>
    </source>
</evidence>
<dbReference type="GO" id="GO:0071897">
    <property type="term" value="P:DNA biosynthetic process"/>
    <property type="evidence" value="ECO:0007669"/>
    <property type="project" value="UniProtKB-ARBA"/>
</dbReference>
<comment type="caution">
    <text evidence="1">The sequence shown here is derived from an EMBL/GenBank/DDBJ whole genome shotgun (WGS) entry which is preliminary data.</text>
</comment>
<evidence type="ECO:0000313" key="1">
    <source>
        <dbReference type="EMBL" id="KAJ8915483.1"/>
    </source>
</evidence>
<dbReference type="Proteomes" id="UP001159042">
    <property type="component" value="Unassembled WGS sequence"/>
</dbReference>
<dbReference type="InterPro" id="IPR008042">
    <property type="entry name" value="Retrotrans_Pao"/>
</dbReference>
<reference evidence="1 2" key="1">
    <citation type="journal article" date="2023" name="Insect Mol. Biol.">
        <title>Genome sequencing provides insights into the evolution of gene families encoding plant cell wall-degrading enzymes in longhorned beetles.</title>
        <authorList>
            <person name="Shin N.R."/>
            <person name="Okamura Y."/>
            <person name="Kirsch R."/>
            <person name="Pauchet Y."/>
        </authorList>
    </citation>
    <scope>NUCLEOTIDE SEQUENCE [LARGE SCALE GENOMIC DNA]</scope>
    <source>
        <strain evidence="1">EAD_L_NR</strain>
    </source>
</reference>
<accession>A0AAV8VMH7</accession>